<protein>
    <submittedName>
        <fullName evidence="3">Uncharacterized protein</fullName>
    </submittedName>
</protein>
<dbReference type="AlphaFoldDB" id="A0A438IH13"/>
<accession>A0A438IH13</accession>
<gene>
    <name evidence="3" type="ORF">CK203_027664</name>
    <name evidence="2" type="ORF">CK203_091300</name>
</gene>
<dbReference type="EMBL" id="QGNW01001513">
    <property type="protein sequence ID" value="RVW38119.1"/>
    <property type="molecule type" value="Genomic_DNA"/>
</dbReference>
<dbReference type="Proteomes" id="UP000288805">
    <property type="component" value="Unassembled WGS sequence"/>
</dbReference>
<evidence type="ECO:0000313" key="2">
    <source>
        <dbReference type="EMBL" id="RVW38119.1"/>
    </source>
</evidence>
<feature type="region of interest" description="Disordered" evidence="1">
    <location>
        <begin position="1"/>
        <end position="48"/>
    </location>
</feature>
<evidence type="ECO:0000313" key="4">
    <source>
        <dbReference type="Proteomes" id="UP000288805"/>
    </source>
</evidence>
<feature type="compositionally biased region" description="Basic and acidic residues" evidence="1">
    <location>
        <begin position="32"/>
        <end position="48"/>
    </location>
</feature>
<reference evidence="3 4" key="1">
    <citation type="journal article" date="2018" name="PLoS Genet.">
        <title>Population sequencing reveals clonal diversity and ancestral inbreeding in the grapevine cultivar Chardonnay.</title>
        <authorList>
            <person name="Roach M.J."/>
            <person name="Johnson D.L."/>
            <person name="Bohlmann J."/>
            <person name="van Vuuren H.J."/>
            <person name="Jones S.J."/>
            <person name="Pretorius I.S."/>
            <person name="Schmidt S.A."/>
            <person name="Borneman A.R."/>
        </authorList>
    </citation>
    <scope>NUCLEOTIDE SEQUENCE [LARGE SCALE GENOMIC DNA]</scope>
    <source>
        <strain evidence="4">cv. Chardonnay</strain>
        <strain evidence="3">I10V1</strain>
        <tissue evidence="3">Leaf</tissue>
    </source>
</reference>
<organism evidence="3 4">
    <name type="scientific">Vitis vinifera</name>
    <name type="common">Grape</name>
    <dbReference type="NCBI Taxonomy" id="29760"/>
    <lineage>
        <taxon>Eukaryota</taxon>
        <taxon>Viridiplantae</taxon>
        <taxon>Streptophyta</taxon>
        <taxon>Embryophyta</taxon>
        <taxon>Tracheophyta</taxon>
        <taxon>Spermatophyta</taxon>
        <taxon>Magnoliopsida</taxon>
        <taxon>eudicotyledons</taxon>
        <taxon>Gunneridae</taxon>
        <taxon>Pentapetalae</taxon>
        <taxon>rosids</taxon>
        <taxon>Vitales</taxon>
        <taxon>Vitaceae</taxon>
        <taxon>Viteae</taxon>
        <taxon>Vitis</taxon>
    </lineage>
</organism>
<dbReference type="EMBL" id="QGNW01000110">
    <property type="protein sequence ID" value="RVW96030.1"/>
    <property type="molecule type" value="Genomic_DNA"/>
</dbReference>
<name>A0A438IH13_VITVI</name>
<comment type="caution">
    <text evidence="3">The sequence shown here is derived from an EMBL/GenBank/DDBJ whole genome shotgun (WGS) entry which is preliminary data.</text>
</comment>
<feature type="compositionally biased region" description="Basic and acidic residues" evidence="1">
    <location>
        <begin position="1"/>
        <end position="17"/>
    </location>
</feature>
<sequence>MIDKAAKEFETELKKEPASVTEAPVETPATLSEEKEKDVEVSSKKESL</sequence>
<evidence type="ECO:0000256" key="1">
    <source>
        <dbReference type="SAM" id="MobiDB-lite"/>
    </source>
</evidence>
<proteinExistence type="predicted"/>
<evidence type="ECO:0000313" key="3">
    <source>
        <dbReference type="EMBL" id="RVW96030.1"/>
    </source>
</evidence>